<keyword evidence="1" id="KW-0732">Signal</keyword>
<dbReference type="RefSeq" id="WP_113951933.1">
    <property type="nucleotide sequence ID" value="NZ_QNQU01000038.1"/>
</dbReference>
<dbReference type="OrthoDB" id="571052at2"/>
<sequence length="155" mass="17070">MNLFTLKRHCLMPALALLFFSSCKKDTYTSDVFVKKQWKVDLSASKVLPAISGRTDHAVAMVYLMDNMEVHYDIYFDKALENNDAPGNAKIFLGTETTSGAVFIDLKTPAFNAERESSGSVPVDAATASKLQSEKIYLQISSAQQPNGLVRGQLN</sequence>
<name>A0A366KL45_9SPHI</name>
<feature type="chain" id="PRO_5017057453" description="CHRD domain-containing protein" evidence="1">
    <location>
        <begin position="26"/>
        <end position="155"/>
    </location>
</feature>
<accession>A0A366KL45</accession>
<dbReference type="EMBL" id="QNQU01000038">
    <property type="protein sequence ID" value="RBQ02421.1"/>
    <property type="molecule type" value="Genomic_DNA"/>
</dbReference>
<keyword evidence="4" id="KW-1185">Reference proteome</keyword>
<evidence type="ECO:0000259" key="2">
    <source>
        <dbReference type="Pfam" id="PF07452"/>
    </source>
</evidence>
<gene>
    <name evidence="3" type="ORF">DRW42_26785</name>
</gene>
<evidence type="ECO:0000256" key="1">
    <source>
        <dbReference type="SAM" id="SignalP"/>
    </source>
</evidence>
<dbReference type="PROSITE" id="PS51257">
    <property type="entry name" value="PROKAR_LIPOPROTEIN"/>
    <property type="match status" value="1"/>
</dbReference>
<reference evidence="3 4" key="1">
    <citation type="submission" date="2018-07" db="EMBL/GenBank/DDBJ databases">
        <title>A draft genome of a endophytic bacteria, a new species of Pedobacter.</title>
        <authorList>
            <person name="Zhang Z.D."/>
            <person name="Chen Z.J."/>
        </authorList>
    </citation>
    <scope>NUCLEOTIDE SEQUENCE [LARGE SCALE GENOMIC DNA]</scope>
    <source>
        <strain evidence="3 4">RS10</strain>
    </source>
</reference>
<feature type="signal peptide" evidence="1">
    <location>
        <begin position="1"/>
        <end position="25"/>
    </location>
</feature>
<dbReference type="AlphaFoldDB" id="A0A366KL45"/>
<dbReference type="Proteomes" id="UP000252081">
    <property type="component" value="Unassembled WGS sequence"/>
</dbReference>
<feature type="domain" description="CHRD" evidence="2">
    <location>
        <begin position="40"/>
        <end position="154"/>
    </location>
</feature>
<protein>
    <recommendedName>
        <fullName evidence="2">CHRD domain-containing protein</fullName>
    </recommendedName>
</protein>
<comment type="caution">
    <text evidence="3">The sequence shown here is derived from an EMBL/GenBank/DDBJ whole genome shotgun (WGS) entry which is preliminary data.</text>
</comment>
<organism evidence="3 4">
    <name type="scientific">Pedobacter miscanthi</name>
    <dbReference type="NCBI Taxonomy" id="2259170"/>
    <lineage>
        <taxon>Bacteria</taxon>
        <taxon>Pseudomonadati</taxon>
        <taxon>Bacteroidota</taxon>
        <taxon>Sphingobacteriia</taxon>
        <taxon>Sphingobacteriales</taxon>
        <taxon>Sphingobacteriaceae</taxon>
        <taxon>Pedobacter</taxon>
    </lineage>
</organism>
<dbReference type="InterPro" id="IPR010895">
    <property type="entry name" value="CHRD"/>
</dbReference>
<evidence type="ECO:0000313" key="4">
    <source>
        <dbReference type="Proteomes" id="UP000252081"/>
    </source>
</evidence>
<dbReference type="Pfam" id="PF07452">
    <property type="entry name" value="CHRD"/>
    <property type="match status" value="1"/>
</dbReference>
<evidence type="ECO:0000313" key="3">
    <source>
        <dbReference type="EMBL" id="RBQ02421.1"/>
    </source>
</evidence>
<proteinExistence type="predicted"/>